<evidence type="ECO:0000256" key="2">
    <source>
        <dbReference type="ARBA" id="ARBA00022490"/>
    </source>
</evidence>
<dbReference type="PANTHER" id="PTHR12302:SF2">
    <property type="entry name" value="STAPHYLOCOCCAL NUCLEASE DOMAIN-CONTAINING PROTEIN 1"/>
    <property type="match status" value="1"/>
</dbReference>
<feature type="domain" description="TNase-like" evidence="6">
    <location>
        <begin position="5"/>
        <end position="154"/>
    </location>
</feature>
<evidence type="ECO:0000256" key="4">
    <source>
        <dbReference type="PIRNR" id="PIRNR017179"/>
    </source>
</evidence>
<evidence type="ECO:0000313" key="8">
    <source>
        <dbReference type="Proteomes" id="UP001497525"/>
    </source>
</evidence>
<protein>
    <recommendedName>
        <fullName evidence="9">Micrococcal nuclease</fullName>
    </recommendedName>
</protein>
<organism evidence="7 8">
    <name type="scientific">Calicophoron daubneyi</name>
    <name type="common">Rumen fluke</name>
    <name type="synonym">Paramphistomum daubneyi</name>
    <dbReference type="NCBI Taxonomy" id="300641"/>
    <lineage>
        <taxon>Eukaryota</taxon>
        <taxon>Metazoa</taxon>
        <taxon>Spiralia</taxon>
        <taxon>Lophotrochozoa</taxon>
        <taxon>Platyhelminthes</taxon>
        <taxon>Trematoda</taxon>
        <taxon>Digenea</taxon>
        <taxon>Plagiorchiida</taxon>
        <taxon>Pronocephalata</taxon>
        <taxon>Paramphistomoidea</taxon>
        <taxon>Paramphistomidae</taxon>
        <taxon>Calicophoron</taxon>
    </lineage>
</organism>
<accession>A0AAV2SXI9</accession>
<dbReference type="FunFam" id="2.30.30.140:FF:000018">
    <property type="entry name" value="Serine/threonine-protein kinase 31"/>
    <property type="match status" value="1"/>
</dbReference>
<dbReference type="PIRSF" id="PIRSF017179">
    <property type="entry name" value="RISC-Tudor-SN"/>
    <property type="match status" value="1"/>
</dbReference>
<dbReference type="GO" id="GO:0005829">
    <property type="term" value="C:cytosol"/>
    <property type="evidence" value="ECO:0007669"/>
    <property type="project" value="UniProtKB-UniRule"/>
</dbReference>
<dbReference type="InterPro" id="IPR002999">
    <property type="entry name" value="Tudor"/>
</dbReference>
<dbReference type="EMBL" id="CAXLJL010000054">
    <property type="protein sequence ID" value="CAL5129878.1"/>
    <property type="molecule type" value="Genomic_DNA"/>
</dbReference>
<dbReference type="PANTHER" id="PTHR12302">
    <property type="entry name" value="EBNA2 BINDING PROTEIN P100"/>
    <property type="match status" value="1"/>
</dbReference>
<dbReference type="GO" id="GO:0003723">
    <property type="term" value="F:RNA binding"/>
    <property type="evidence" value="ECO:0007669"/>
    <property type="project" value="UniProtKB-UniRule"/>
</dbReference>
<comment type="caution">
    <text evidence="7">The sequence shown here is derived from an EMBL/GenBank/DDBJ whole genome shotgun (WGS) entry which is preliminary data.</text>
</comment>
<feature type="domain" description="TNase-like" evidence="6">
    <location>
        <begin position="180"/>
        <end position="321"/>
    </location>
</feature>
<feature type="domain" description="Tudor" evidence="5">
    <location>
        <begin position="817"/>
        <end position="875"/>
    </location>
</feature>
<dbReference type="GO" id="GO:0006402">
    <property type="term" value="P:mRNA catabolic process"/>
    <property type="evidence" value="ECO:0007669"/>
    <property type="project" value="UniProtKB-UniRule"/>
</dbReference>
<evidence type="ECO:0000259" key="5">
    <source>
        <dbReference type="PROSITE" id="PS50304"/>
    </source>
</evidence>
<dbReference type="GO" id="GO:0004518">
    <property type="term" value="F:nuclease activity"/>
    <property type="evidence" value="ECO:0007669"/>
    <property type="project" value="TreeGrafter"/>
</dbReference>
<evidence type="ECO:0000259" key="6">
    <source>
        <dbReference type="PROSITE" id="PS50830"/>
    </source>
</evidence>
<dbReference type="GO" id="GO:0005634">
    <property type="term" value="C:nucleus"/>
    <property type="evidence" value="ECO:0007669"/>
    <property type="project" value="TreeGrafter"/>
</dbReference>
<dbReference type="SMART" id="SM00333">
    <property type="entry name" value="TUDOR"/>
    <property type="match status" value="1"/>
</dbReference>
<dbReference type="CDD" id="cd00175">
    <property type="entry name" value="SNc"/>
    <property type="match status" value="1"/>
</dbReference>
<evidence type="ECO:0000256" key="1">
    <source>
        <dbReference type="ARBA" id="ARBA00004496"/>
    </source>
</evidence>
<comment type="subcellular location">
    <subcellularLocation>
        <location evidence="1 4">Cytoplasm</location>
    </subcellularLocation>
</comment>
<dbReference type="SUPFAM" id="SSF63748">
    <property type="entry name" value="Tudor/PWWP/MBT"/>
    <property type="match status" value="1"/>
</dbReference>
<dbReference type="InterPro" id="IPR016071">
    <property type="entry name" value="Staphylococal_nuclease_OB-fold"/>
</dbReference>
<dbReference type="InterPro" id="IPR016685">
    <property type="entry name" value="Silence_cplx_Nase-comp_TudorSN"/>
</dbReference>
<evidence type="ECO:0000256" key="3">
    <source>
        <dbReference type="ARBA" id="ARBA00022737"/>
    </source>
</evidence>
<dbReference type="Pfam" id="PF00565">
    <property type="entry name" value="SNase"/>
    <property type="match status" value="4"/>
</dbReference>
<evidence type="ECO:0008006" key="9">
    <source>
        <dbReference type="Google" id="ProtNLM"/>
    </source>
</evidence>
<dbReference type="InterPro" id="IPR035437">
    <property type="entry name" value="SNase_OB-fold_sf"/>
</dbReference>
<sequence length="1020" mass="111842">MSVPSVFSGVVKQVQSGDSIVIRDRPIDGPPPERTIVLSNISCGRVARKPTPNNPAGTAEDPFAWQAREFVRAKLIGKEVCYTVENELPSGRTYGNVYLGRSTKGENIALLLVQEGLGEVRKLSPALAEKNALYQELLAAEATAKSLGKGKWSADQSRATREIVWSIDDPRGFVDKNRGTRLRGIVEYVRDGSSFQITLLPSEEHGVYYNVVLSISGIKAPAVRYEDGKPVGESFGSDAQFFVESRLLQREVAVLLESVINQNFIGSVLHPNGNIAEVLLREGLARCIDWNLNLVSIPNAAEAYRAAERCAKERRLRLWKDYQPTSAAVEVPQTHDANKIAQGMSFSGQVIEVGNGDNVSVKCTDGVVRKFFLASVRPPRLQVSPREGEDGQGPPQRNRIRPLYDVPHVFEAREELRAFVGKPVTVHVDYIQPKTATTVDERACATIKCGTINVAESLVSKGLAQVIRYRNANDSRTASYAELLSAEEQAQIKGLGLHSKQEPPVHRVADLTGNAAKSRQFLPFLQRTPRIDAVVEFVVHASRMRVYLPRETCVITLLLAGIQCPRRGRVRPDGTEEPDMPMSGEAFTFTKELCMQRDVEVAVETMDRAGNFVGWMFVDGGAAGADAPVTTAEHTKSGKKKKKVAAESNVSKTKTNLSVLLVSKGLATVLQTAATESSPYYHDLVKAESSAKEARVGLWALDEFVKQWEADANALSETANTDGADDDRLLPGGGVQEYLDDLSMLNINGQTGESAQNNQDLSKIQWRPVQVTALSKPSQTSQGLRFFVQYVSDSATIVQISRGLNVQQHPPPVPGYVPAKNELCAACFSMDNCWYRARAIRKTAKNITVQFVDFGNEESIEMADAGARLSPLPTSALANIPPQAHEYRLGLVQLPPDAVDRGIAERVFTEQVENKEVLLGVLFDSIPCANETVKPVPGVALRAPASVAPLPGSSTQSAEVDIAHNLLEEGLVCVEPMHSQLLKRLPRDLHRSYLEAQAKAKKERKNIWRYGDFRKDDGQI</sequence>
<dbReference type="AlphaFoldDB" id="A0AAV2SXI9"/>
<dbReference type="GO" id="GO:0031332">
    <property type="term" value="C:RNAi effector complex"/>
    <property type="evidence" value="ECO:0007669"/>
    <property type="project" value="InterPro"/>
</dbReference>
<dbReference type="Pfam" id="PF00567">
    <property type="entry name" value="TUDOR"/>
    <property type="match status" value="1"/>
</dbReference>
<feature type="domain" description="TNase-like" evidence="6">
    <location>
        <begin position="529"/>
        <end position="701"/>
    </location>
</feature>
<keyword evidence="3" id="KW-0677">Repeat</keyword>
<dbReference type="Gene3D" id="2.40.50.90">
    <property type="match status" value="5"/>
</dbReference>
<feature type="domain" description="TNase-like" evidence="6">
    <location>
        <begin position="344"/>
        <end position="500"/>
    </location>
</feature>
<dbReference type="Gene3D" id="2.30.30.140">
    <property type="match status" value="1"/>
</dbReference>
<name>A0AAV2SXI9_CALDB</name>
<proteinExistence type="predicted"/>
<dbReference type="SUPFAM" id="SSF50199">
    <property type="entry name" value="Staphylococcal nuclease"/>
    <property type="match status" value="5"/>
</dbReference>
<dbReference type="FunFam" id="2.40.50.90:FF:000002">
    <property type="entry name" value="Staphylococcal nuclease domain-containing protein"/>
    <property type="match status" value="1"/>
</dbReference>
<dbReference type="GO" id="GO:0031047">
    <property type="term" value="P:regulatory ncRNA-mediated gene silencing"/>
    <property type="evidence" value="ECO:0007669"/>
    <property type="project" value="UniProtKB-UniRule"/>
</dbReference>
<dbReference type="PROSITE" id="PS50830">
    <property type="entry name" value="TNASE_3"/>
    <property type="match status" value="4"/>
</dbReference>
<dbReference type="FunFam" id="2.40.50.90:FF:000018">
    <property type="entry name" value="Ribonuclease"/>
    <property type="match status" value="1"/>
</dbReference>
<reference evidence="7" key="1">
    <citation type="submission" date="2024-06" db="EMBL/GenBank/DDBJ databases">
        <authorList>
            <person name="Liu X."/>
            <person name="Lenzi L."/>
            <person name="Haldenby T S."/>
            <person name="Uol C."/>
        </authorList>
    </citation>
    <scope>NUCLEOTIDE SEQUENCE</scope>
</reference>
<gene>
    <name evidence="7" type="ORF">CDAUBV1_LOCUS1316</name>
</gene>
<evidence type="ECO:0000313" key="7">
    <source>
        <dbReference type="EMBL" id="CAL5129878.1"/>
    </source>
</evidence>
<dbReference type="SMART" id="SM00318">
    <property type="entry name" value="SNc"/>
    <property type="match status" value="4"/>
</dbReference>
<dbReference type="Proteomes" id="UP001497525">
    <property type="component" value="Unassembled WGS sequence"/>
</dbReference>
<keyword evidence="2 4" id="KW-0963">Cytoplasm</keyword>
<dbReference type="PROSITE" id="PS50304">
    <property type="entry name" value="TUDOR"/>
    <property type="match status" value="1"/>
</dbReference>